<sequence length="105" mass="11308">MLPCGSSLCKRLAGSVGPQSLKDGETLLVVIGIAAISSEYSINSFAELIPLEQSLEDNLDLQQQSNPSLLTIKTCNIVKDLLCITEFSYYKVFSGHLDSTIGSQP</sequence>
<accession>A0AAD2A4H8</accession>
<proteinExistence type="predicted"/>
<reference evidence="1" key="1">
    <citation type="submission" date="2023-05" db="EMBL/GenBank/DDBJ databases">
        <authorList>
            <person name="Huff M."/>
        </authorList>
    </citation>
    <scope>NUCLEOTIDE SEQUENCE</scope>
</reference>
<keyword evidence="2" id="KW-1185">Reference proteome</keyword>
<dbReference type="EMBL" id="OU503052">
    <property type="protein sequence ID" value="CAI9780859.1"/>
    <property type="molecule type" value="Genomic_DNA"/>
</dbReference>
<evidence type="ECO:0000313" key="1">
    <source>
        <dbReference type="EMBL" id="CAI9780859.1"/>
    </source>
</evidence>
<organism evidence="1 2">
    <name type="scientific">Fraxinus pennsylvanica</name>
    <dbReference type="NCBI Taxonomy" id="56036"/>
    <lineage>
        <taxon>Eukaryota</taxon>
        <taxon>Viridiplantae</taxon>
        <taxon>Streptophyta</taxon>
        <taxon>Embryophyta</taxon>
        <taxon>Tracheophyta</taxon>
        <taxon>Spermatophyta</taxon>
        <taxon>Magnoliopsida</taxon>
        <taxon>eudicotyledons</taxon>
        <taxon>Gunneridae</taxon>
        <taxon>Pentapetalae</taxon>
        <taxon>asterids</taxon>
        <taxon>lamiids</taxon>
        <taxon>Lamiales</taxon>
        <taxon>Oleaceae</taxon>
        <taxon>Oleeae</taxon>
        <taxon>Fraxinus</taxon>
    </lineage>
</organism>
<protein>
    <submittedName>
        <fullName evidence="1">Uncharacterized protein</fullName>
    </submittedName>
</protein>
<gene>
    <name evidence="1" type="ORF">FPE_LOCUS28289</name>
</gene>
<name>A0AAD2A4H8_9LAMI</name>
<dbReference type="AlphaFoldDB" id="A0AAD2A4H8"/>
<dbReference type="Proteomes" id="UP000834106">
    <property type="component" value="Chromosome 17"/>
</dbReference>
<evidence type="ECO:0000313" key="2">
    <source>
        <dbReference type="Proteomes" id="UP000834106"/>
    </source>
</evidence>